<feature type="compositionally biased region" description="Acidic residues" evidence="2">
    <location>
        <begin position="917"/>
        <end position="933"/>
    </location>
</feature>
<protein>
    <submittedName>
        <fullName evidence="3">p115, putative</fullName>
    </submittedName>
</protein>
<feature type="compositionally biased region" description="Basic and acidic residues" evidence="2">
    <location>
        <begin position="785"/>
        <end position="795"/>
    </location>
</feature>
<feature type="region of interest" description="Disordered" evidence="2">
    <location>
        <begin position="680"/>
        <end position="703"/>
    </location>
</feature>
<evidence type="ECO:0000313" key="4">
    <source>
        <dbReference type="Proteomes" id="UP000008974"/>
    </source>
</evidence>
<feature type="region of interest" description="Disordered" evidence="2">
    <location>
        <begin position="785"/>
        <end position="809"/>
    </location>
</feature>
<dbReference type="VEuPathDB" id="GiardiaDB:GLP15_5191"/>
<dbReference type="OrthoDB" id="10254465at2759"/>
<evidence type="ECO:0000256" key="1">
    <source>
        <dbReference type="SAM" id="Coils"/>
    </source>
</evidence>
<accession>E1EWC0</accession>
<feature type="compositionally biased region" description="Polar residues" evidence="2">
    <location>
        <begin position="838"/>
        <end position="856"/>
    </location>
</feature>
<feature type="compositionally biased region" description="Basic and acidic residues" evidence="2">
    <location>
        <begin position="892"/>
        <end position="901"/>
    </location>
</feature>
<dbReference type="AlphaFoldDB" id="E1EWC0"/>
<organism evidence="3 4">
    <name type="scientific">Giardia intestinalis (strain P15)</name>
    <name type="common">Giardia lamblia</name>
    <dbReference type="NCBI Taxonomy" id="658858"/>
    <lineage>
        <taxon>Eukaryota</taxon>
        <taxon>Metamonada</taxon>
        <taxon>Diplomonadida</taxon>
        <taxon>Hexamitidae</taxon>
        <taxon>Giardiinae</taxon>
        <taxon>Giardia</taxon>
    </lineage>
</organism>
<gene>
    <name evidence="3" type="ORF">GLP15_5191</name>
</gene>
<evidence type="ECO:0000256" key="2">
    <source>
        <dbReference type="SAM" id="MobiDB-lite"/>
    </source>
</evidence>
<feature type="region of interest" description="Disordered" evidence="2">
    <location>
        <begin position="835"/>
        <end position="933"/>
    </location>
</feature>
<name>E1EWC0_GIAIA</name>
<dbReference type="EMBL" id="ACVC01000027">
    <property type="protein sequence ID" value="EFO65514.1"/>
    <property type="molecule type" value="Genomic_DNA"/>
</dbReference>
<feature type="coiled-coil region" evidence="1">
    <location>
        <begin position="479"/>
        <end position="608"/>
    </location>
</feature>
<dbReference type="Proteomes" id="UP000008974">
    <property type="component" value="Unassembled WGS sequence"/>
</dbReference>
<comment type="caution">
    <text evidence="3">The sequence shown here is derived from an EMBL/GenBank/DDBJ whole genome shotgun (WGS) entry which is preliminary data.</text>
</comment>
<sequence length="933" mass="104455">MGLVSAQNLQPVQLDASEKIVAIHPTDTDVMVLTQKPDPGSQARDYLSSSYLLYSLVNQEPVFSFKGLLLFVASDMSRIVRFSGHAIYDYEQEPADTTGRVAYRVKNKIRIGTFIPAIGAIAKSEKDGREYFIYAGLTTRRQADTLSYFHQNDHSRPEKVMHMYYGYAIIDLQSPKATESLVRTCILPIKRRNQIFSIRPNIDANKLFISYINSKSLMLEIALDLDKGYKMYFKDEDTPIQYAPSDDSGHFIYPYLLQPEAAKHTMHQNILHMSSDITFIRFSRESLFLDVLYNQVTRETLWHLFAVDLAASTNSTTQATESMTAEDLNTSSNTVAYGTYAFEIVRNGGVFPFLPSGSLYYHDYSTNTLQYISKKKIEKFMHSDIVGRRACRWNGEEIAFFINTQELVMGTDKVVQLTDDLFKLYKQTARKLVPAQDTLQGSMMGFNINTTYAPNMLAMSAPQPSDELLRELGEMKTANKNTDKALETIKKELETLKEVKAKQDDDLDSLKTAMEANDANYKNIYDAVEELKEKQEELQAAESLASGALDPELLEKINAAADMAQQADLIRNQVLEMDERMAEVETQAAKLAAEVQELEKNYSEERTSAAMLGDSEAIMAIVSEVKDDVNALKDQIKDQGEHITAIQDDYNGYKEAVNNRFVILEETVLEIQRNIPIEDEDSFDFDPHSIRVDEDGVDDEAQESRVRNKLLTADDDDEDDLVGAPSLQQMRAVPKERVEQIPLVSEKVSVPNAEPVEPLQTHAQIQEIQSPLESMRTGVEDPVEHWGPDLVERLPDVPPSDDGNELPTSSVTEVAPVATTTLDAFSDLDFVSSPVEAKQSSAPATTEVQNSNTMHSPQIDFEDLSVGGWTGSPDPKPRLETLPNALQSPGDEFEKLTKDDFDLGESATLNPNADGDVGQDVDDFAGDFDDFDI</sequence>
<proteinExistence type="predicted"/>
<evidence type="ECO:0000313" key="3">
    <source>
        <dbReference type="EMBL" id="EFO65514.1"/>
    </source>
</evidence>
<feature type="compositionally biased region" description="Basic and acidic residues" evidence="2">
    <location>
        <begin position="685"/>
        <end position="694"/>
    </location>
</feature>
<keyword evidence="1" id="KW-0175">Coiled coil</keyword>
<reference evidence="3 4" key="1">
    <citation type="journal article" date="2010" name="BMC Genomics">
        <title>Genome analysis and comparative genomics of a Giardia intestinalis assemblage E isolate.</title>
        <authorList>
            <person name="Jerlstrom-Hultqvist J."/>
            <person name="Franzen O."/>
            <person name="Ankarklev J."/>
            <person name="Xu F."/>
            <person name="Nohynkova E."/>
            <person name="Andersson J.O."/>
            <person name="Svard S.G."/>
            <person name="Andersson B."/>
        </authorList>
    </citation>
    <scope>NUCLEOTIDE SEQUENCE [LARGE SCALE GENOMIC DNA]</scope>
    <source>
        <strain evidence="3 4">P15</strain>
    </source>
</reference>
<dbReference type="OMA" id="TRETLWH"/>